<organism evidence="1 2">
    <name type="scientific">Dorcoceras hygrometricum</name>
    <dbReference type="NCBI Taxonomy" id="472368"/>
    <lineage>
        <taxon>Eukaryota</taxon>
        <taxon>Viridiplantae</taxon>
        <taxon>Streptophyta</taxon>
        <taxon>Embryophyta</taxon>
        <taxon>Tracheophyta</taxon>
        <taxon>Spermatophyta</taxon>
        <taxon>Magnoliopsida</taxon>
        <taxon>eudicotyledons</taxon>
        <taxon>Gunneridae</taxon>
        <taxon>Pentapetalae</taxon>
        <taxon>asterids</taxon>
        <taxon>lamiids</taxon>
        <taxon>Lamiales</taxon>
        <taxon>Gesneriaceae</taxon>
        <taxon>Didymocarpoideae</taxon>
        <taxon>Trichosporeae</taxon>
        <taxon>Loxocarpinae</taxon>
        <taxon>Dorcoceras</taxon>
    </lineage>
</organism>
<protein>
    <submittedName>
        <fullName evidence="1">Uncharacterized protein</fullName>
    </submittedName>
</protein>
<evidence type="ECO:0000313" key="2">
    <source>
        <dbReference type="Proteomes" id="UP000250235"/>
    </source>
</evidence>
<reference evidence="1 2" key="1">
    <citation type="journal article" date="2015" name="Proc. Natl. Acad. Sci. U.S.A.">
        <title>The resurrection genome of Boea hygrometrica: A blueprint for survival of dehydration.</title>
        <authorList>
            <person name="Xiao L."/>
            <person name="Yang G."/>
            <person name="Zhang L."/>
            <person name="Yang X."/>
            <person name="Zhao S."/>
            <person name="Ji Z."/>
            <person name="Zhou Q."/>
            <person name="Hu M."/>
            <person name="Wang Y."/>
            <person name="Chen M."/>
            <person name="Xu Y."/>
            <person name="Jin H."/>
            <person name="Xiao X."/>
            <person name="Hu G."/>
            <person name="Bao F."/>
            <person name="Hu Y."/>
            <person name="Wan P."/>
            <person name="Li L."/>
            <person name="Deng X."/>
            <person name="Kuang T."/>
            <person name="Xiang C."/>
            <person name="Zhu J.K."/>
            <person name="Oliver M.J."/>
            <person name="He Y."/>
        </authorList>
    </citation>
    <scope>NUCLEOTIDE SEQUENCE [LARGE SCALE GENOMIC DNA]</scope>
    <source>
        <strain evidence="2">cv. XS01</strain>
    </source>
</reference>
<proteinExistence type="predicted"/>
<evidence type="ECO:0000313" key="1">
    <source>
        <dbReference type="EMBL" id="KZV44289.1"/>
    </source>
</evidence>
<name>A0A2Z7CI08_9LAMI</name>
<gene>
    <name evidence="1" type="ORF">F511_42716</name>
</gene>
<dbReference type="AlphaFoldDB" id="A0A2Z7CI08"/>
<dbReference type="Proteomes" id="UP000250235">
    <property type="component" value="Unassembled WGS sequence"/>
</dbReference>
<dbReference type="EMBL" id="KQ997087">
    <property type="protein sequence ID" value="KZV44289.1"/>
    <property type="molecule type" value="Genomic_DNA"/>
</dbReference>
<sequence>MSKKKMNSRSLESVAQELLSAMMTLIKFRMHGRDWDDRGINSLMCFDHGRFIGWVWFRGWSVGGPRMSGCGSTAWSNQGRRDSASIKPCTGAAFACIVRIIQPMIEHAGPLGSLDLIGAGDPAVDFIPAGEEKEVSQIWTVGIREEHLSDLSEQDRSSDQGMAKNTRWESSVQSIADLSRYRVKYVSYRVEDFRSEGIRYDSEATCSGIQIWQIYEKREVIRKGYKSSDLTELLQNSKRGKVQISVRLLYDDFRSNIEYCLKGIYRKGEEVGVRLLIEFLVVEAADLVKVAAEVNHLREVEDQTEDEDLTMEEEAEVQDGTDAFLEKFFVFSSCTKLLYLASFEYIYI</sequence>
<accession>A0A2Z7CI08</accession>
<keyword evidence="2" id="KW-1185">Reference proteome</keyword>